<evidence type="ECO:0000256" key="5">
    <source>
        <dbReference type="ARBA" id="ARBA00022781"/>
    </source>
</evidence>
<evidence type="ECO:0000256" key="8">
    <source>
        <dbReference type="ARBA" id="ARBA00023136"/>
    </source>
</evidence>
<sequence>MGVPDNFIAGSIVFLLAAALLSALSCVLRCTGRLTKMNETNLVVFFTVSVSLMWLTWACTLLHQWHPLVSPQIPTEE</sequence>
<dbReference type="EMBL" id="VLTN01000077">
    <property type="protein sequence ID" value="KAA0146814.1"/>
    <property type="molecule type" value="Genomic_DNA"/>
</dbReference>
<evidence type="ECO:0000313" key="12">
    <source>
        <dbReference type="EMBL" id="KAA0160696.1"/>
    </source>
</evidence>
<dbReference type="Proteomes" id="UP000325113">
    <property type="component" value="Unassembled WGS sequence"/>
</dbReference>
<dbReference type="Proteomes" id="UP000324907">
    <property type="component" value="Unassembled WGS sequence"/>
</dbReference>
<dbReference type="AlphaFoldDB" id="A0A5A8C219"/>
<evidence type="ECO:0000256" key="9">
    <source>
        <dbReference type="SAM" id="Phobius"/>
    </source>
</evidence>
<evidence type="ECO:0000313" key="16">
    <source>
        <dbReference type="Proteomes" id="UP000323011"/>
    </source>
</evidence>
<evidence type="ECO:0000256" key="4">
    <source>
        <dbReference type="ARBA" id="ARBA00022692"/>
    </source>
</evidence>
<organism evidence="10 16">
    <name type="scientific">Cafeteria roenbergensis</name>
    <name type="common">Marine flagellate</name>
    <dbReference type="NCBI Taxonomy" id="33653"/>
    <lineage>
        <taxon>Eukaryota</taxon>
        <taxon>Sar</taxon>
        <taxon>Stramenopiles</taxon>
        <taxon>Bigyra</taxon>
        <taxon>Opalozoa</taxon>
        <taxon>Bicosoecida</taxon>
        <taxon>Cafeteriaceae</taxon>
        <taxon>Cafeteria</taxon>
    </lineage>
</organism>
<evidence type="ECO:0000256" key="2">
    <source>
        <dbReference type="ARBA" id="ARBA00008328"/>
    </source>
</evidence>
<gene>
    <name evidence="13" type="ORF">FNF27_07948</name>
    <name evidence="12" type="ORF">FNF27_08234</name>
    <name evidence="14" type="ORF">FNF28_03879</name>
    <name evidence="10" type="ORF">FNF29_07790</name>
    <name evidence="11" type="ORF">FNF31_07084</name>
</gene>
<comment type="subcellular location">
    <subcellularLocation>
        <location evidence="1">Membrane</location>
        <topology evidence="1">Multi-pass membrane protein</topology>
    </subcellularLocation>
</comment>
<evidence type="ECO:0000256" key="1">
    <source>
        <dbReference type="ARBA" id="ARBA00004141"/>
    </source>
</evidence>
<dbReference type="EMBL" id="VLTO01000152">
    <property type="protein sequence ID" value="KAA0160696.1"/>
    <property type="molecule type" value="Genomic_DNA"/>
</dbReference>
<keyword evidence="3" id="KW-0813">Transport</keyword>
<feature type="transmembrane region" description="Helical" evidence="9">
    <location>
        <begin position="6"/>
        <end position="30"/>
    </location>
</feature>
<dbReference type="OrthoDB" id="1508846at2759"/>
<dbReference type="InterPro" id="IPR008389">
    <property type="entry name" value="ATPase_V0-cplx_e1/e2_su"/>
</dbReference>
<feature type="transmembrane region" description="Helical" evidence="9">
    <location>
        <begin position="42"/>
        <end position="65"/>
    </location>
</feature>
<comment type="caution">
    <text evidence="10">The sequence shown here is derived from an EMBL/GenBank/DDBJ whole genome shotgun (WGS) entry which is preliminary data.</text>
</comment>
<keyword evidence="7" id="KW-0406">Ion transport</keyword>
<evidence type="ECO:0000313" key="17">
    <source>
        <dbReference type="Proteomes" id="UP000324907"/>
    </source>
</evidence>
<proteinExistence type="inferred from homology"/>
<protein>
    <submittedName>
        <fullName evidence="10">Uncharacterized protein</fullName>
    </submittedName>
</protein>
<comment type="similarity">
    <text evidence="2">Belongs to the V-ATPase e1/e2 subunit family.</text>
</comment>
<reference evidence="15 16" key="1">
    <citation type="submission" date="2019-07" db="EMBL/GenBank/DDBJ databases">
        <title>Genomes of Cafeteria roenbergensis.</title>
        <authorList>
            <person name="Fischer M.G."/>
            <person name="Hackl T."/>
            <person name="Roman M."/>
        </authorList>
    </citation>
    <scope>NUCLEOTIDE SEQUENCE [LARGE SCALE GENOMIC DNA]</scope>
    <source>
        <strain evidence="10 16">BVI</strain>
        <strain evidence="11 18">Cflag</strain>
        <strain evidence="12 15">E4-10P</strain>
        <strain evidence="14 17">RCC970-E3</strain>
    </source>
</reference>
<dbReference type="Proteomes" id="UP000322899">
    <property type="component" value="Unassembled WGS sequence"/>
</dbReference>
<evidence type="ECO:0000313" key="18">
    <source>
        <dbReference type="Proteomes" id="UP000325113"/>
    </source>
</evidence>
<dbReference type="GO" id="GO:0046961">
    <property type="term" value="F:proton-transporting ATPase activity, rotational mechanism"/>
    <property type="evidence" value="ECO:0007669"/>
    <property type="project" value="InterPro"/>
</dbReference>
<evidence type="ECO:0000313" key="14">
    <source>
        <dbReference type="EMBL" id="KAA0164339.1"/>
    </source>
</evidence>
<keyword evidence="16" id="KW-1185">Reference proteome</keyword>
<keyword evidence="8 9" id="KW-0472">Membrane</keyword>
<dbReference type="EMBL" id="VLTL01000057">
    <property type="protein sequence ID" value="KAA0164339.1"/>
    <property type="molecule type" value="Genomic_DNA"/>
</dbReference>
<accession>A0A5A8C219</accession>
<dbReference type="Proteomes" id="UP000323011">
    <property type="component" value="Unassembled WGS sequence"/>
</dbReference>
<evidence type="ECO:0000313" key="15">
    <source>
        <dbReference type="Proteomes" id="UP000322899"/>
    </source>
</evidence>
<dbReference type="GO" id="GO:0033179">
    <property type="term" value="C:proton-transporting V-type ATPase, V0 domain"/>
    <property type="evidence" value="ECO:0007669"/>
    <property type="project" value="InterPro"/>
</dbReference>
<evidence type="ECO:0000313" key="11">
    <source>
        <dbReference type="EMBL" id="KAA0150133.1"/>
    </source>
</evidence>
<keyword evidence="4 9" id="KW-0812">Transmembrane</keyword>
<name>A0A5A8C219_CAFRO</name>
<dbReference type="Pfam" id="PF05493">
    <property type="entry name" value="ATP_synt_H"/>
    <property type="match status" value="1"/>
</dbReference>
<evidence type="ECO:0000256" key="3">
    <source>
        <dbReference type="ARBA" id="ARBA00022448"/>
    </source>
</evidence>
<evidence type="ECO:0000256" key="6">
    <source>
        <dbReference type="ARBA" id="ARBA00022989"/>
    </source>
</evidence>
<evidence type="ECO:0000313" key="10">
    <source>
        <dbReference type="EMBL" id="KAA0146814.1"/>
    </source>
</evidence>
<dbReference type="EMBL" id="VLTM01000127">
    <property type="protein sequence ID" value="KAA0150133.1"/>
    <property type="molecule type" value="Genomic_DNA"/>
</dbReference>
<keyword evidence="5" id="KW-0375">Hydrogen ion transport</keyword>
<evidence type="ECO:0000256" key="7">
    <source>
        <dbReference type="ARBA" id="ARBA00023065"/>
    </source>
</evidence>
<dbReference type="EMBL" id="VLTO01000112">
    <property type="protein sequence ID" value="KAA0163374.1"/>
    <property type="molecule type" value="Genomic_DNA"/>
</dbReference>
<evidence type="ECO:0000313" key="13">
    <source>
        <dbReference type="EMBL" id="KAA0163374.1"/>
    </source>
</evidence>
<keyword evidence="6 9" id="KW-1133">Transmembrane helix</keyword>